<comment type="caution">
    <text evidence="4">The sequence shown here is derived from an EMBL/GenBank/DDBJ whole genome shotgun (WGS) entry which is preliminary data.</text>
</comment>
<dbReference type="Gene3D" id="1.10.357.10">
    <property type="entry name" value="Tetracycline Repressor, domain 2"/>
    <property type="match status" value="1"/>
</dbReference>
<feature type="domain" description="HTH tetR-type" evidence="3">
    <location>
        <begin position="8"/>
        <end position="68"/>
    </location>
</feature>
<dbReference type="EMBL" id="JABMCB010000179">
    <property type="protein sequence ID" value="NUU76254.1"/>
    <property type="molecule type" value="Genomic_DNA"/>
</dbReference>
<dbReference type="InterPro" id="IPR001647">
    <property type="entry name" value="HTH_TetR"/>
</dbReference>
<sequence>MARNKYPEQTVQQILSVAAQLFTDKGYEKTSIQDILEALGMSKGAIYHHFKSKEEILNAVMEQQFEYSARMLDQLVIHTTAATAREKLIQILEHVLSDPQAHSLDRVLQTQIKNPLFIVRGIQQAVQMDAPVIAAMMKEGVADGSISTADPEAAAEVFMMLVNIWINPAIFGRSIAATKQRLIFLQTLMKTLGADIVNDELIEQILNHHEKIGAFVTAESNGEGTEGAFD</sequence>
<organism evidence="4 5">
    <name type="scientific">Paenibacillus xylanilyticus</name>
    <dbReference type="NCBI Taxonomy" id="248903"/>
    <lineage>
        <taxon>Bacteria</taxon>
        <taxon>Bacillati</taxon>
        <taxon>Bacillota</taxon>
        <taxon>Bacilli</taxon>
        <taxon>Bacillales</taxon>
        <taxon>Paenibacillaceae</taxon>
        <taxon>Paenibacillus</taxon>
    </lineage>
</organism>
<reference evidence="4 5" key="1">
    <citation type="submission" date="2020-05" db="EMBL/GenBank/DDBJ databases">
        <title>Genome Sequencing of Type Strains.</title>
        <authorList>
            <person name="Lemaire J.F."/>
            <person name="Inderbitzin P."/>
            <person name="Gregorio O.A."/>
            <person name="Collins S.B."/>
            <person name="Wespe N."/>
            <person name="Knight-Connoni V."/>
        </authorList>
    </citation>
    <scope>NUCLEOTIDE SEQUENCE [LARGE SCALE GENOMIC DNA]</scope>
    <source>
        <strain evidence="4 5">LMG 21957</strain>
    </source>
</reference>
<evidence type="ECO:0000313" key="4">
    <source>
        <dbReference type="EMBL" id="NUU76254.1"/>
    </source>
</evidence>
<dbReference type="PANTHER" id="PTHR43479:SF11">
    <property type="entry name" value="ACREF_ENVCD OPERON REPRESSOR-RELATED"/>
    <property type="match status" value="1"/>
</dbReference>
<accession>A0A7Y6EW13</accession>
<dbReference type="Proteomes" id="UP000526125">
    <property type="component" value="Unassembled WGS sequence"/>
</dbReference>
<evidence type="ECO:0000256" key="2">
    <source>
        <dbReference type="PROSITE-ProRule" id="PRU00335"/>
    </source>
</evidence>
<feature type="DNA-binding region" description="H-T-H motif" evidence="2">
    <location>
        <begin position="31"/>
        <end position="50"/>
    </location>
</feature>
<keyword evidence="1 2" id="KW-0238">DNA-binding</keyword>
<protein>
    <submittedName>
        <fullName evidence="4">TetR/AcrR family transcriptional regulator</fullName>
    </submittedName>
</protein>
<dbReference type="PROSITE" id="PS50977">
    <property type="entry name" value="HTH_TETR_2"/>
    <property type="match status" value="1"/>
</dbReference>
<evidence type="ECO:0000313" key="5">
    <source>
        <dbReference type="Proteomes" id="UP000526125"/>
    </source>
</evidence>
<dbReference type="AlphaFoldDB" id="A0A7Y6EW13"/>
<dbReference type="GO" id="GO:0003677">
    <property type="term" value="F:DNA binding"/>
    <property type="evidence" value="ECO:0007669"/>
    <property type="project" value="UniProtKB-UniRule"/>
</dbReference>
<dbReference type="InterPro" id="IPR050624">
    <property type="entry name" value="HTH-type_Tx_Regulator"/>
</dbReference>
<dbReference type="PANTHER" id="PTHR43479">
    <property type="entry name" value="ACREF/ENVCD OPERON REPRESSOR-RELATED"/>
    <property type="match status" value="1"/>
</dbReference>
<dbReference type="SUPFAM" id="SSF46689">
    <property type="entry name" value="Homeodomain-like"/>
    <property type="match status" value="1"/>
</dbReference>
<name>A0A7Y6EW13_9BACL</name>
<evidence type="ECO:0000259" key="3">
    <source>
        <dbReference type="PROSITE" id="PS50977"/>
    </source>
</evidence>
<dbReference type="RefSeq" id="WP_175395986.1">
    <property type="nucleotide sequence ID" value="NZ_JABMCB010000179.1"/>
</dbReference>
<dbReference type="PRINTS" id="PR00455">
    <property type="entry name" value="HTHTETR"/>
</dbReference>
<dbReference type="Pfam" id="PF00440">
    <property type="entry name" value="TetR_N"/>
    <property type="match status" value="1"/>
</dbReference>
<keyword evidence="5" id="KW-1185">Reference proteome</keyword>
<proteinExistence type="predicted"/>
<dbReference type="InterPro" id="IPR009057">
    <property type="entry name" value="Homeodomain-like_sf"/>
</dbReference>
<gene>
    <name evidence="4" type="ORF">HP552_13550</name>
</gene>
<evidence type="ECO:0000256" key="1">
    <source>
        <dbReference type="ARBA" id="ARBA00023125"/>
    </source>
</evidence>